<dbReference type="AlphaFoldDB" id="A0A5D4RZG6"/>
<dbReference type="RefSeq" id="WP_148984394.1">
    <property type="nucleotide sequence ID" value="NZ_JBNILK010000001.1"/>
</dbReference>
<reference evidence="1 2" key="1">
    <citation type="submission" date="2019-08" db="EMBL/GenBank/DDBJ databases">
        <title>Bacillus genomes from the desert of Cuatro Cienegas, Coahuila.</title>
        <authorList>
            <person name="Olmedo-Alvarez G."/>
        </authorList>
    </citation>
    <scope>NUCLEOTIDE SEQUENCE [LARGE SCALE GENOMIC DNA]</scope>
    <source>
        <strain evidence="1 2">CH108_3D</strain>
    </source>
</reference>
<evidence type="ECO:0000313" key="2">
    <source>
        <dbReference type="Proteomes" id="UP000322997"/>
    </source>
</evidence>
<name>A0A5D4RZG6_9BACI</name>
<evidence type="ECO:0000313" key="1">
    <source>
        <dbReference type="EMBL" id="TYS56360.1"/>
    </source>
</evidence>
<proteinExistence type="predicted"/>
<sequence>MDSHKAVVMGAVHLKRYRFGRDYKYMFNIGIHEYSEYKESKMVWSGELENPPVEEGEKLYIADLEKTVIVKSKEKSTNGGYLYRTDLVEIIEDDDTEKSLEEAKKDQREYIEIQNKKTKKESRDEVTVKADDKNKKWYQFWK</sequence>
<organism evidence="1 2">
    <name type="scientific">Rossellomorea marisflavi</name>
    <dbReference type="NCBI Taxonomy" id="189381"/>
    <lineage>
        <taxon>Bacteria</taxon>
        <taxon>Bacillati</taxon>
        <taxon>Bacillota</taxon>
        <taxon>Bacilli</taxon>
        <taxon>Bacillales</taxon>
        <taxon>Bacillaceae</taxon>
        <taxon>Rossellomorea</taxon>
    </lineage>
</organism>
<comment type="caution">
    <text evidence="1">The sequence shown here is derived from an EMBL/GenBank/DDBJ whole genome shotgun (WGS) entry which is preliminary data.</text>
</comment>
<dbReference type="EMBL" id="VTEQ01000001">
    <property type="protein sequence ID" value="TYS56360.1"/>
    <property type="molecule type" value="Genomic_DNA"/>
</dbReference>
<gene>
    <name evidence="1" type="ORF">FZC83_01960</name>
</gene>
<accession>A0A5D4RZG6</accession>
<dbReference type="Proteomes" id="UP000322997">
    <property type="component" value="Unassembled WGS sequence"/>
</dbReference>
<protein>
    <submittedName>
        <fullName evidence="1">Uncharacterized protein</fullName>
    </submittedName>
</protein>